<feature type="region of interest" description="Disordered" evidence="1">
    <location>
        <begin position="1"/>
        <end position="21"/>
    </location>
</feature>
<dbReference type="AlphaFoldDB" id="A0A6J4UMI0"/>
<gene>
    <name evidence="2" type="ORF">AVDCRST_MAG19-1008</name>
</gene>
<sequence>ASRGGPSDLRDPVPTRRAHACRAPGTRCGRVAAADAEL</sequence>
<name>A0A6J4UMI0_9BACT</name>
<reference evidence="2" key="1">
    <citation type="submission" date="2020-02" db="EMBL/GenBank/DDBJ databases">
        <authorList>
            <person name="Meier V. D."/>
        </authorList>
    </citation>
    <scope>NUCLEOTIDE SEQUENCE</scope>
    <source>
        <strain evidence="2">AVDCRST_MAG19</strain>
    </source>
</reference>
<evidence type="ECO:0000313" key="2">
    <source>
        <dbReference type="EMBL" id="CAA9553370.1"/>
    </source>
</evidence>
<organism evidence="2">
    <name type="scientific">uncultured Thermomicrobiales bacterium</name>
    <dbReference type="NCBI Taxonomy" id="1645740"/>
    <lineage>
        <taxon>Bacteria</taxon>
        <taxon>Pseudomonadati</taxon>
        <taxon>Thermomicrobiota</taxon>
        <taxon>Thermomicrobia</taxon>
        <taxon>Thermomicrobiales</taxon>
        <taxon>environmental samples</taxon>
    </lineage>
</organism>
<proteinExistence type="predicted"/>
<feature type="non-terminal residue" evidence="2">
    <location>
        <position position="1"/>
    </location>
</feature>
<protein>
    <submittedName>
        <fullName evidence="2">Uncharacterized protein</fullName>
    </submittedName>
</protein>
<feature type="non-terminal residue" evidence="2">
    <location>
        <position position="38"/>
    </location>
</feature>
<dbReference type="EMBL" id="CADCWL010000041">
    <property type="protein sequence ID" value="CAA9553370.1"/>
    <property type="molecule type" value="Genomic_DNA"/>
</dbReference>
<evidence type="ECO:0000256" key="1">
    <source>
        <dbReference type="SAM" id="MobiDB-lite"/>
    </source>
</evidence>
<accession>A0A6J4UMI0</accession>